<dbReference type="RefSeq" id="WP_089533770.1">
    <property type="nucleotide sequence ID" value="NZ_CP022437.1"/>
</dbReference>
<accession>A0A221MGL3</accession>
<dbReference type="EMBL" id="CP022437">
    <property type="protein sequence ID" value="ASN06774.1"/>
    <property type="molecule type" value="Genomic_DNA"/>
</dbReference>
<reference evidence="2 3" key="1">
    <citation type="journal article" date="2003" name="Int. J. Syst. Evol. Microbiol.">
        <title>Virgibacillus carmonensis sp. nov., Virgibacillus necropolis sp. nov. and Virgibacillus picturae sp. nov., three novel species isolated from deteriorated mural paintings, transfer of the species of the genus salibacillus to Virgibacillus, as Virgibacillus marismortui comb. nov. and Virgibacillus salexigens comb. nov., and emended description of the genus Virgibacillus.</title>
        <authorList>
            <person name="Heyrman J."/>
            <person name="Logan N.A."/>
            <person name="Busse H.J."/>
            <person name="Balcaen A."/>
            <person name="Lebbe L."/>
            <person name="Rodriguez-Diaz M."/>
            <person name="Swings J."/>
            <person name="De Vos P."/>
        </authorList>
    </citation>
    <scope>NUCLEOTIDE SEQUENCE [LARGE SCALE GENOMIC DNA]</scope>
    <source>
        <strain evidence="2 3">LMG 19488</strain>
    </source>
</reference>
<keyword evidence="1" id="KW-0812">Transmembrane</keyword>
<protein>
    <submittedName>
        <fullName evidence="2">Uncharacterized protein</fullName>
    </submittedName>
</protein>
<dbReference type="AlphaFoldDB" id="A0A221MGL3"/>
<keyword evidence="1" id="KW-0472">Membrane</keyword>
<dbReference type="OrthoDB" id="2453427at2"/>
<organism evidence="2 3">
    <name type="scientific">Virgibacillus necropolis</name>
    <dbReference type="NCBI Taxonomy" id="163877"/>
    <lineage>
        <taxon>Bacteria</taxon>
        <taxon>Bacillati</taxon>
        <taxon>Bacillota</taxon>
        <taxon>Bacilli</taxon>
        <taxon>Bacillales</taxon>
        <taxon>Bacillaceae</taxon>
        <taxon>Virgibacillus</taxon>
    </lineage>
</organism>
<proteinExistence type="predicted"/>
<sequence>MKKFGLIVLVMVIEAVALWVVSLVFTWNVMDVLFLGSLGIFGMVWLVLLALNQSNNAFNHLILLKKVGLVKMLVE</sequence>
<feature type="transmembrane region" description="Helical" evidence="1">
    <location>
        <begin position="33"/>
        <end position="51"/>
    </location>
</feature>
<keyword evidence="3" id="KW-1185">Reference proteome</keyword>
<dbReference type="Proteomes" id="UP000204391">
    <property type="component" value="Chromosome"/>
</dbReference>
<name>A0A221MGL3_9BACI</name>
<gene>
    <name evidence="2" type="ORF">CFK40_17995</name>
</gene>
<keyword evidence="1" id="KW-1133">Transmembrane helix</keyword>
<evidence type="ECO:0000313" key="2">
    <source>
        <dbReference type="EMBL" id="ASN06774.1"/>
    </source>
</evidence>
<dbReference type="KEGG" id="vne:CFK40_17995"/>
<evidence type="ECO:0000256" key="1">
    <source>
        <dbReference type="SAM" id="Phobius"/>
    </source>
</evidence>
<evidence type="ECO:0000313" key="3">
    <source>
        <dbReference type="Proteomes" id="UP000204391"/>
    </source>
</evidence>
<feature type="transmembrane region" description="Helical" evidence="1">
    <location>
        <begin position="7"/>
        <end position="27"/>
    </location>
</feature>